<dbReference type="EMBL" id="KL609876">
    <property type="protein sequence ID" value="KER18126.1"/>
    <property type="molecule type" value="Genomic_DNA"/>
</dbReference>
<gene>
    <name evidence="1" type="ORF">T265_16278</name>
</gene>
<dbReference type="AlphaFoldDB" id="A0A074YTK8"/>
<reference evidence="1 2" key="1">
    <citation type="submission" date="2013-11" db="EMBL/GenBank/DDBJ databases">
        <title>Opisthorchis viverrini - life in the bile duct.</title>
        <authorList>
            <person name="Young N.D."/>
            <person name="Nagarajan N."/>
            <person name="Lin S.J."/>
            <person name="Korhonen P.K."/>
            <person name="Jex A.R."/>
            <person name="Hall R.S."/>
            <person name="Safavi-Hemami H."/>
            <person name="Kaewkong W."/>
            <person name="Bertrand D."/>
            <person name="Gao S."/>
            <person name="Seet Q."/>
            <person name="Wongkham S."/>
            <person name="Teh B.T."/>
            <person name="Wongkham C."/>
            <person name="Intapan P.M."/>
            <person name="Maleewong W."/>
            <person name="Yang X."/>
            <person name="Hu M."/>
            <person name="Wang Z."/>
            <person name="Hofmann A."/>
            <person name="Sternberg P.W."/>
            <person name="Tan P."/>
            <person name="Wang J."/>
            <person name="Gasser R.B."/>
        </authorList>
    </citation>
    <scope>NUCLEOTIDE SEQUENCE [LARGE SCALE GENOMIC DNA]</scope>
</reference>
<dbReference type="RefSeq" id="XP_009178127.1">
    <property type="nucleotide sequence ID" value="XM_009179863.1"/>
</dbReference>
<keyword evidence="2" id="KW-1185">Reference proteome</keyword>
<dbReference type="GeneID" id="20330443"/>
<sequence>MADDINVETVRLRYNLSRFIKLRPKRVPMIVQHTILTSDLETTQLLRSASSKAPSASVFRTT</sequence>
<proteinExistence type="predicted"/>
<evidence type="ECO:0000313" key="2">
    <source>
        <dbReference type="Proteomes" id="UP000054324"/>
    </source>
</evidence>
<name>A0A074YTK8_OPIVI</name>
<protein>
    <submittedName>
        <fullName evidence="1">Uncharacterized protein</fullName>
    </submittedName>
</protein>
<accession>A0A074YTK8</accession>
<dbReference type="KEGG" id="ovi:T265_16278"/>
<feature type="non-terminal residue" evidence="1">
    <location>
        <position position="62"/>
    </location>
</feature>
<dbReference type="Proteomes" id="UP000054324">
    <property type="component" value="Unassembled WGS sequence"/>
</dbReference>
<dbReference type="CTD" id="20330443"/>
<organism evidence="1 2">
    <name type="scientific">Opisthorchis viverrini</name>
    <name type="common">Southeast Asian liver fluke</name>
    <dbReference type="NCBI Taxonomy" id="6198"/>
    <lineage>
        <taxon>Eukaryota</taxon>
        <taxon>Metazoa</taxon>
        <taxon>Spiralia</taxon>
        <taxon>Lophotrochozoa</taxon>
        <taxon>Platyhelminthes</taxon>
        <taxon>Trematoda</taxon>
        <taxon>Digenea</taxon>
        <taxon>Opisthorchiida</taxon>
        <taxon>Opisthorchiata</taxon>
        <taxon>Opisthorchiidae</taxon>
        <taxon>Opisthorchis</taxon>
    </lineage>
</organism>
<evidence type="ECO:0000313" key="1">
    <source>
        <dbReference type="EMBL" id="KER18126.1"/>
    </source>
</evidence>